<dbReference type="InterPro" id="IPR057154">
    <property type="entry name" value="DUF7832"/>
</dbReference>
<organism evidence="2 3">
    <name type="scientific">Saezia sanguinis</name>
    <dbReference type="NCBI Taxonomy" id="1965230"/>
    <lineage>
        <taxon>Bacteria</taxon>
        <taxon>Pseudomonadati</taxon>
        <taxon>Pseudomonadota</taxon>
        <taxon>Betaproteobacteria</taxon>
        <taxon>Burkholderiales</taxon>
        <taxon>Saeziaceae</taxon>
        <taxon>Saezia</taxon>
    </lineage>
</organism>
<evidence type="ECO:0000259" key="1">
    <source>
        <dbReference type="Pfam" id="PF25191"/>
    </source>
</evidence>
<dbReference type="RefSeq" id="WP_126980927.1">
    <property type="nucleotide sequence ID" value="NZ_PQSP01000010.1"/>
</dbReference>
<keyword evidence="3" id="KW-1185">Reference proteome</keyword>
<dbReference type="OrthoDB" id="4827574at2"/>
<sequence length="145" mass="17081">MSIDRMDWHYGGDYPEDLPDENGGTHIGMFLTWLIHHHLESTFLQEEAAAELDAVRSRQMTGRDFLMKVCDEKFIEEDLSDEGLAFTRFYYDNNSPNEGYIADYEKALSRILPSVYHVEDNWENYDRIEPYISQAYRGWKATQKP</sequence>
<reference evidence="2 3" key="1">
    <citation type="submission" date="2018-01" db="EMBL/GenBank/DDBJ databases">
        <title>Saezia sanguinis gen. nov., sp. nov., in the order Burkholderiales isolated from human blood.</title>
        <authorList>
            <person name="Medina-Pascual M.J."/>
            <person name="Valdezate S."/>
            <person name="Monzon S."/>
            <person name="Cuesta I."/>
            <person name="Carrasco G."/>
            <person name="Villalon P."/>
            <person name="Saez-Nieto J.A."/>
        </authorList>
    </citation>
    <scope>NUCLEOTIDE SEQUENCE [LARGE SCALE GENOMIC DNA]</scope>
    <source>
        <strain evidence="2 3">CNM695-12</strain>
    </source>
</reference>
<protein>
    <recommendedName>
        <fullName evidence="1">DUF7832 domain-containing protein</fullName>
    </recommendedName>
</protein>
<gene>
    <name evidence="2" type="ORF">CUZ56_02763</name>
</gene>
<dbReference type="Proteomes" id="UP000286947">
    <property type="component" value="Unassembled WGS sequence"/>
</dbReference>
<dbReference type="AlphaFoldDB" id="A0A433SA96"/>
<dbReference type="EMBL" id="PQSP01000010">
    <property type="protein sequence ID" value="RUS65677.1"/>
    <property type="molecule type" value="Genomic_DNA"/>
</dbReference>
<feature type="domain" description="DUF7832" evidence="1">
    <location>
        <begin position="3"/>
        <end position="118"/>
    </location>
</feature>
<proteinExistence type="predicted"/>
<comment type="caution">
    <text evidence="2">The sequence shown here is derived from an EMBL/GenBank/DDBJ whole genome shotgun (WGS) entry which is preliminary data.</text>
</comment>
<evidence type="ECO:0000313" key="2">
    <source>
        <dbReference type="EMBL" id="RUS65677.1"/>
    </source>
</evidence>
<dbReference type="Pfam" id="PF25191">
    <property type="entry name" value="DUF7832"/>
    <property type="match status" value="1"/>
</dbReference>
<name>A0A433SA96_9BURK</name>
<evidence type="ECO:0000313" key="3">
    <source>
        <dbReference type="Proteomes" id="UP000286947"/>
    </source>
</evidence>
<accession>A0A433SA96</accession>